<dbReference type="Proteomes" id="UP000796880">
    <property type="component" value="Unassembled WGS sequence"/>
</dbReference>
<sequence length="60" mass="6461">MGLLNFEAKTSAVSDHPLGSAKSNARFVVVGGDKDIEDGDSVFGDEKRRIHTGPNPLHNR</sequence>
<dbReference type="EMBL" id="VOIH02000002">
    <property type="protein sequence ID" value="KAF3454044.1"/>
    <property type="molecule type" value="Genomic_DNA"/>
</dbReference>
<keyword evidence="3" id="KW-1185">Reference proteome</keyword>
<comment type="caution">
    <text evidence="2">The sequence shown here is derived from an EMBL/GenBank/DDBJ whole genome shotgun (WGS) entry which is preliminary data.</text>
</comment>
<name>A0A8K0HKU0_9ROSA</name>
<gene>
    <name evidence="2" type="ORF">FNV43_RR04491</name>
</gene>
<dbReference type="PANTHER" id="PTHR34545:SF7">
    <property type="entry name" value="CLAVATA3_ESR (CLE)-RELATED PROTEIN 16"/>
    <property type="match status" value="1"/>
</dbReference>
<evidence type="ECO:0000313" key="3">
    <source>
        <dbReference type="Proteomes" id="UP000796880"/>
    </source>
</evidence>
<dbReference type="PANTHER" id="PTHR34545">
    <property type="entry name" value="CLAVATA3/ESR (CLE)-RELATED PROTEIN 22"/>
    <property type="match status" value="1"/>
</dbReference>
<dbReference type="OrthoDB" id="1405557at2759"/>
<accession>A0A8K0HKU0</accession>
<dbReference type="GO" id="GO:0048731">
    <property type="term" value="P:system development"/>
    <property type="evidence" value="ECO:0007669"/>
    <property type="project" value="InterPro"/>
</dbReference>
<reference evidence="2" key="1">
    <citation type="submission" date="2020-03" db="EMBL/GenBank/DDBJ databases">
        <title>A high-quality chromosome-level genome assembly of a woody plant with both climbing and erect habits, Rhamnella rubrinervis.</title>
        <authorList>
            <person name="Lu Z."/>
            <person name="Yang Y."/>
            <person name="Zhu X."/>
            <person name="Sun Y."/>
        </authorList>
    </citation>
    <scope>NUCLEOTIDE SEQUENCE</scope>
    <source>
        <strain evidence="2">BYM</strain>
        <tissue evidence="2">Leaf</tissue>
    </source>
</reference>
<protein>
    <submittedName>
        <fullName evidence="2">Uncharacterized protein</fullName>
    </submittedName>
</protein>
<feature type="region of interest" description="Disordered" evidence="1">
    <location>
        <begin position="40"/>
        <end position="60"/>
    </location>
</feature>
<organism evidence="2 3">
    <name type="scientific">Rhamnella rubrinervis</name>
    <dbReference type="NCBI Taxonomy" id="2594499"/>
    <lineage>
        <taxon>Eukaryota</taxon>
        <taxon>Viridiplantae</taxon>
        <taxon>Streptophyta</taxon>
        <taxon>Embryophyta</taxon>
        <taxon>Tracheophyta</taxon>
        <taxon>Spermatophyta</taxon>
        <taxon>Magnoliopsida</taxon>
        <taxon>eudicotyledons</taxon>
        <taxon>Gunneridae</taxon>
        <taxon>Pentapetalae</taxon>
        <taxon>rosids</taxon>
        <taxon>fabids</taxon>
        <taxon>Rosales</taxon>
        <taxon>Rhamnaceae</taxon>
        <taxon>rhamnoid group</taxon>
        <taxon>Rhamneae</taxon>
        <taxon>Rhamnella</taxon>
    </lineage>
</organism>
<proteinExistence type="predicted"/>
<dbReference type="InterPro" id="IPR033249">
    <property type="entry name" value="CLE_plant"/>
</dbReference>
<evidence type="ECO:0000256" key="1">
    <source>
        <dbReference type="SAM" id="MobiDB-lite"/>
    </source>
</evidence>
<evidence type="ECO:0000313" key="2">
    <source>
        <dbReference type="EMBL" id="KAF3454044.1"/>
    </source>
</evidence>
<dbReference type="AlphaFoldDB" id="A0A8K0HKU0"/>